<evidence type="ECO:0008006" key="3">
    <source>
        <dbReference type="Google" id="ProtNLM"/>
    </source>
</evidence>
<sequence>MANELVTLDGYPLTGATRDGVWKRLGEIEGWWDSPPPRRQRADRTNGDGSFSTPIEYGNRLITYEGRVISKNHDYLHQAAGILTALGHRGNSKFLVQGHGPTQWAMVDPRGPVKTSFETDSYLNFQIPLEAIDPFKYGESYTVAGSSSTPAALFHRGRVPAWPVVTVTGTSAGGYTLTLNGKSVVVTQALVSGSPHTIDFRTGILRAGGAVVRGGLSTANFSPVNPGLSQNMTITAGLFTAKYSDTYI</sequence>
<evidence type="ECO:0000313" key="2">
    <source>
        <dbReference type="Proteomes" id="UP000316242"/>
    </source>
</evidence>
<gene>
    <name evidence="1" type="ORF">ANI01nite_19390</name>
</gene>
<dbReference type="Proteomes" id="UP000316242">
    <property type="component" value="Unassembled WGS sequence"/>
</dbReference>
<proteinExistence type="predicted"/>
<accession>A0ABQ0RLP3</accession>
<keyword evidence="2" id="KW-1185">Reference proteome</keyword>
<reference evidence="1 2" key="1">
    <citation type="submission" date="2019-06" db="EMBL/GenBank/DDBJ databases">
        <title>Whole genome shotgun sequence of Glutamicibacter nicotianae NBRC 14234.</title>
        <authorList>
            <person name="Hosoyama A."/>
            <person name="Uohara A."/>
            <person name="Ohji S."/>
            <person name="Ichikawa N."/>
        </authorList>
    </citation>
    <scope>NUCLEOTIDE SEQUENCE [LARGE SCALE GENOMIC DNA]</scope>
    <source>
        <strain evidence="1 2">NBRC 14234</strain>
    </source>
</reference>
<organism evidence="1 2">
    <name type="scientific">Glutamicibacter nicotianae</name>
    <name type="common">Arthrobacter nicotianae</name>
    <dbReference type="NCBI Taxonomy" id="37929"/>
    <lineage>
        <taxon>Bacteria</taxon>
        <taxon>Bacillati</taxon>
        <taxon>Actinomycetota</taxon>
        <taxon>Actinomycetes</taxon>
        <taxon>Micrococcales</taxon>
        <taxon>Micrococcaceae</taxon>
        <taxon>Glutamicibacter</taxon>
    </lineage>
</organism>
<comment type="caution">
    <text evidence="1">The sequence shown here is derived from an EMBL/GenBank/DDBJ whole genome shotgun (WGS) entry which is preliminary data.</text>
</comment>
<dbReference type="EMBL" id="BJNE01000007">
    <property type="protein sequence ID" value="GEC12736.1"/>
    <property type="molecule type" value="Genomic_DNA"/>
</dbReference>
<dbReference type="RefSeq" id="WP_141357688.1">
    <property type="nucleotide sequence ID" value="NZ_BAAAWM010000001.1"/>
</dbReference>
<name>A0ABQ0RLP3_GLUNI</name>
<protein>
    <recommendedName>
        <fullName evidence="3">Phage tail protein</fullName>
    </recommendedName>
</protein>
<evidence type="ECO:0000313" key="1">
    <source>
        <dbReference type="EMBL" id="GEC12736.1"/>
    </source>
</evidence>